<reference evidence="2 3" key="1">
    <citation type="journal article" date="2016" name="Genome Announc.">
        <title>Genome Sequence of Madurella mycetomatis mm55, Isolated from a Human Mycetoma Case in Sudan.</title>
        <authorList>
            <person name="Smit S."/>
            <person name="Derks M.F."/>
            <person name="Bervoets S."/>
            <person name="Fahal A."/>
            <person name="van Leeuwen W."/>
            <person name="van Belkum A."/>
            <person name="van de Sande W.W."/>
        </authorList>
    </citation>
    <scope>NUCLEOTIDE SEQUENCE [LARGE SCALE GENOMIC DNA]</scope>
    <source>
        <strain evidence="3">mm55</strain>
    </source>
</reference>
<feature type="region of interest" description="Disordered" evidence="1">
    <location>
        <begin position="258"/>
        <end position="280"/>
    </location>
</feature>
<gene>
    <name evidence="2" type="ORF">MMYC01_210498</name>
</gene>
<protein>
    <submittedName>
        <fullName evidence="2">Uncharacterized protein</fullName>
    </submittedName>
</protein>
<accession>A0A175VNK2</accession>
<organism evidence="2 3">
    <name type="scientific">Madurella mycetomatis</name>
    <dbReference type="NCBI Taxonomy" id="100816"/>
    <lineage>
        <taxon>Eukaryota</taxon>
        <taxon>Fungi</taxon>
        <taxon>Dikarya</taxon>
        <taxon>Ascomycota</taxon>
        <taxon>Pezizomycotina</taxon>
        <taxon>Sordariomycetes</taxon>
        <taxon>Sordariomycetidae</taxon>
        <taxon>Sordariales</taxon>
        <taxon>Sordariales incertae sedis</taxon>
        <taxon>Madurella</taxon>
    </lineage>
</organism>
<dbReference type="Proteomes" id="UP000078237">
    <property type="component" value="Unassembled WGS sequence"/>
</dbReference>
<evidence type="ECO:0000256" key="1">
    <source>
        <dbReference type="SAM" id="MobiDB-lite"/>
    </source>
</evidence>
<comment type="caution">
    <text evidence="2">The sequence shown here is derived from an EMBL/GenBank/DDBJ whole genome shotgun (WGS) entry which is preliminary data.</text>
</comment>
<dbReference type="EMBL" id="LCTW02000591">
    <property type="protein sequence ID" value="KXX72963.1"/>
    <property type="molecule type" value="Genomic_DNA"/>
</dbReference>
<proteinExistence type="predicted"/>
<keyword evidence="3" id="KW-1185">Reference proteome</keyword>
<feature type="region of interest" description="Disordered" evidence="1">
    <location>
        <begin position="1"/>
        <end position="25"/>
    </location>
</feature>
<name>A0A175VNK2_9PEZI</name>
<dbReference type="VEuPathDB" id="FungiDB:MMYC01_210498"/>
<dbReference type="OrthoDB" id="194358at2759"/>
<evidence type="ECO:0000313" key="2">
    <source>
        <dbReference type="EMBL" id="KXX72963.1"/>
    </source>
</evidence>
<evidence type="ECO:0000313" key="3">
    <source>
        <dbReference type="Proteomes" id="UP000078237"/>
    </source>
</evidence>
<dbReference type="STRING" id="100816.A0A175VNK2"/>
<sequence length="347" mass="38977">MTPFLDTGDTLSGEEGKRGRKQQPKCEADQLTVWKWRSTADIRSQNSKREQEQKPQTCCPLVIESQDPLAKLYAKDLFSAFIWSLAGHLEHSIINGNLKATIQAGNATGSEAWKDFSLGNQELSRLVQSIAELGLWTERETWLSIIPPLSATNNLSGLDSVIDLVQENATGPDREQIWPQAGAIYRWLFDIAMTFPPTSQIYIKSVAILMRFDARMKGPAVRTSGSYRDDGYDYRGDGLKDEMKHNLDRFFHVHQALKPSDASSDTESKSPKRGIGTRLEVPDSWPSERLAYRTFESAQDVFDRTPLHHAMQSNVGNRAVSLSRQELSKLADDYAVRDLRPTGFRGG</sequence>
<dbReference type="AlphaFoldDB" id="A0A175VNK2"/>